<evidence type="ECO:0000313" key="1">
    <source>
        <dbReference type="EMBL" id="KAJ2995730.1"/>
    </source>
</evidence>
<protein>
    <submittedName>
        <fullName evidence="1">Uncharacterized protein</fullName>
    </submittedName>
</protein>
<gene>
    <name evidence="1" type="ORF">NUW54_g7332</name>
</gene>
<sequence>MWITSLGAIFSRTLQPGEQWIVDNGHLVAWTAGYKIERIKAGGILSASHTDEGLVCRAAAQEARLGTLPVRSQTATTTTPVFARWSPRVYPTQLCPFSAPPLLCNHRGGFALSSGQDSLDLTAYSSISTNSPLCCTASLGVPELDHHRPSACHLGEALASSTYHTSPPDIQAPESHSLLSALSPSYFASKMPYQPGYPEAPSGYPGQAAHSGYGHHSHSQYPGMPMPPGPPGGTPGGQGPPPVQSHQPSTAVAASNLPTTGQIEGAQFRIDHRDSNTMLYLRLQPGYEVKAKPGSMVAMDASVSIKGKFKFSVKKMFTGGDMSESIFTGPGEILIAPEIWGDIVPIHLDGQTQWRVGRDAFLACTTGVSRQTKSQGLGKALFSGEGLFVYHVMGAGVMWVTSLGAIFSRTLQPGEQWIVDNGHLVAWTAEYKVERINAGGLLSASHTDEGLVCRFTGPGIVYIQTRNPETLGDWIRRQVPQTANVQTN</sequence>
<accession>A0ACC1PP22</accession>
<reference evidence="1" key="1">
    <citation type="submission" date="2022-08" db="EMBL/GenBank/DDBJ databases">
        <title>Genome Sequence of Pycnoporus sanguineus.</title>
        <authorList>
            <person name="Buettner E."/>
        </authorList>
    </citation>
    <scope>NUCLEOTIDE SEQUENCE</scope>
    <source>
        <strain evidence="1">CG-C14</strain>
    </source>
</reference>
<proteinExistence type="predicted"/>
<evidence type="ECO:0000313" key="2">
    <source>
        <dbReference type="Proteomes" id="UP001144978"/>
    </source>
</evidence>
<dbReference type="EMBL" id="JANSHE010002092">
    <property type="protein sequence ID" value="KAJ2995730.1"/>
    <property type="molecule type" value="Genomic_DNA"/>
</dbReference>
<name>A0ACC1PP22_9APHY</name>
<comment type="caution">
    <text evidence="1">The sequence shown here is derived from an EMBL/GenBank/DDBJ whole genome shotgun (WGS) entry which is preliminary data.</text>
</comment>
<keyword evidence="2" id="KW-1185">Reference proteome</keyword>
<dbReference type="Proteomes" id="UP001144978">
    <property type="component" value="Unassembled WGS sequence"/>
</dbReference>
<organism evidence="1 2">
    <name type="scientific">Trametes sanguinea</name>
    <dbReference type="NCBI Taxonomy" id="158606"/>
    <lineage>
        <taxon>Eukaryota</taxon>
        <taxon>Fungi</taxon>
        <taxon>Dikarya</taxon>
        <taxon>Basidiomycota</taxon>
        <taxon>Agaricomycotina</taxon>
        <taxon>Agaricomycetes</taxon>
        <taxon>Polyporales</taxon>
        <taxon>Polyporaceae</taxon>
        <taxon>Trametes</taxon>
    </lineage>
</organism>